<reference evidence="1" key="2">
    <citation type="journal article" date="2015" name="Data Brief">
        <title>Shoot transcriptome of the giant reed, Arundo donax.</title>
        <authorList>
            <person name="Barrero R.A."/>
            <person name="Guerrero F.D."/>
            <person name="Moolhuijzen P."/>
            <person name="Goolsby J.A."/>
            <person name="Tidwell J."/>
            <person name="Bellgard S.E."/>
            <person name="Bellgard M.I."/>
        </authorList>
    </citation>
    <scope>NUCLEOTIDE SEQUENCE</scope>
    <source>
        <tissue evidence="1">Shoot tissue taken approximately 20 cm above the soil surface</tissue>
    </source>
</reference>
<organism evidence="1">
    <name type="scientific">Arundo donax</name>
    <name type="common">Giant reed</name>
    <name type="synonym">Donax arundinaceus</name>
    <dbReference type="NCBI Taxonomy" id="35708"/>
    <lineage>
        <taxon>Eukaryota</taxon>
        <taxon>Viridiplantae</taxon>
        <taxon>Streptophyta</taxon>
        <taxon>Embryophyta</taxon>
        <taxon>Tracheophyta</taxon>
        <taxon>Spermatophyta</taxon>
        <taxon>Magnoliopsida</taxon>
        <taxon>Liliopsida</taxon>
        <taxon>Poales</taxon>
        <taxon>Poaceae</taxon>
        <taxon>PACMAD clade</taxon>
        <taxon>Arundinoideae</taxon>
        <taxon>Arundineae</taxon>
        <taxon>Arundo</taxon>
    </lineage>
</organism>
<accession>A0A0A9BG90</accession>
<dbReference type="EMBL" id="GBRH01236762">
    <property type="protein sequence ID" value="JAD61133.1"/>
    <property type="molecule type" value="Transcribed_RNA"/>
</dbReference>
<proteinExistence type="predicted"/>
<sequence>MFRTITLSTFPLSGHIR</sequence>
<dbReference type="AlphaFoldDB" id="A0A0A9BG90"/>
<protein>
    <submittedName>
        <fullName evidence="1">Uncharacterized protein</fullName>
    </submittedName>
</protein>
<evidence type="ECO:0000313" key="1">
    <source>
        <dbReference type="EMBL" id="JAD61133.1"/>
    </source>
</evidence>
<reference evidence="1" key="1">
    <citation type="submission" date="2014-09" db="EMBL/GenBank/DDBJ databases">
        <authorList>
            <person name="Magalhaes I.L.F."/>
            <person name="Oliveira U."/>
            <person name="Santos F.R."/>
            <person name="Vidigal T.H.D.A."/>
            <person name="Brescovit A.D."/>
            <person name="Santos A.J."/>
        </authorList>
    </citation>
    <scope>NUCLEOTIDE SEQUENCE</scope>
    <source>
        <tissue evidence="1">Shoot tissue taken approximately 20 cm above the soil surface</tissue>
    </source>
</reference>
<name>A0A0A9BG90_ARUDO</name>